<dbReference type="RefSeq" id="WP_212218171.1">
    <property type="nucleotide sequence ID" value="NZ_JAGUCO010000022.1"/>
</dbReference>
<dbReference type="Pfam" id="PF12733">
    <property type="entry name" value="Cadherin-like"/>
    <property type="match status" value="2"/>
</dbReference>
<dbReference type="Proteomes" id="UP000708576">
    <property type="component" value="Unassembled WGS sequence"/>
</dbReference>
<feature type="domain" description="Cadherin-like beta-sandwich-like" evidence="2">
    <location>
        <begin position="718"/>
        <end position="798"/>
    </location>
</feature>
<dbReference type="InterPro" id="IPR025883">
    <property type="entry name" value="Cadherin-like_domain"/>
</dbReference>
<evidence type="ECO:0000313" key="3">
    <source>
        <dbReference type="EMBL" id="MBS2100403.1"/>
    </source>
</evidence>
<dbReference type="InterPro" id="IPR026444">
    <property type="entry name" value="Secre_tail"/>
</dbReference>
<evidence type="ECO:0000256" key="1">
    <source>
        <dbReference type="SAM" id="SignalP"/>
    </source>
</evidence>
<evidence type="ECO:0000313" key="4">
    <source>
        <dbReference type="Proteomes" id="UP000708576"/>
    </source>
</evidence>
<accession>A0ABS5JZW6</accession>
<dbReference type="NCBIfam" id="TIGR04183">
    <property type="entry name" value="Por_Secre_tail"/>
    <property type="match status" value="1"/>
</dbReference>
<evidence type="ECO:0000259" key="2">
    <source>
        <dbReference type="Pfam" id="PF12733"/>
    </source>
</evidence>
<name>A0ABS5JZW6_9BACT</name>
<dbReference type="Gene3D" id="2.60.120.260">
    <property type="entry name" value="Galactose-binding domain-like"/>
    <property type="match status" value="1"/>
</dbReference>
<proteinExistence type="predicted"/>
<gene>
    <name evidence="3" type="ORF">KEM10_19110</name>
</gene>
<protein>
    <submittedName>
        <fullName evidence="3">Cadherin-like beta sandwich domain-containing protein</fullName>
    </submittedName>
</protein>
<feature type="chain" id="PRO_5047448196" evidence="1">
    <location>
        <begin position="28"/>
        <end position="1113"/>
    </location>
</feature>
<sequence length="1113" mass="120226">MKKIYLLFKTVTAMLLTAMIGISGVNAQEWDAPSLVGEQPVSETTYFIYNLGCNGYLNRGANWGTMATVTEKPYANASTAINMWTCVNTSANYWTFQYNNGGSDVNNNYLFAIDGGSIYTDNSSYNTYNISEIDADNHVYRIQVADTAAFYAADQFVGTELVPEETNRGFTNAVRHIRTADDDYINWIFVSQVGYDLYQAKMEMHKYMTYAQMRGDIDLTSYIATYNADVIDDINTAIGELLTALNRTDVTSSITDPGFANGLADWTNDGFVTNDWTTPIGYDRDGILIEKYIDEPGNLAESSITQTLTGLSSGFYAVSFNAHAVKQQGLNPLHTGAFLKCGDDSTEVSAGGKYWVDHVHVTDGELTIGYVLTGDIACNWTALEDFELYYYGANTDASLSGITLSDDNVIIPVFDAETMSYVASIPTGTTSVDVTVTTTDENATTDLTNNTVTVDITDGLGSVDIVVTAEDGTTQETYTVAFKEECFTDMYPGFNLVGDPTVSDLGNFGGWGTQLINTDFDYTYCGATSGKIGPGDAGSIDVNPISFVAEGIYQLKAQVYVEEGTFRIGMDDGSGSETFVTMSTLNQQWETIDTVFQATSGAGDGGLMYFNNWSLSGTTGYIDNWEMYNVTEATLTDIKVDDVSIEGFSPADLTYDYYYAFGTTPTLAVTATAATEGVTPVITNVTELPGTATVEVTGPNGITLTYTINFIEEAIVSDITLSEGVILMPEFDAKTSSYVAGVPAGVTSVDVTVELVDENATTNLSSNPETVAIVDGMGSIEIIVTSADKQTVLTYTIDFKEECFTDMYPGFNLVSDPTISDLGNFGGWGTQSLNTDLDYTYCGVTSGKVGPDGEGSIDVSSINFVGDAIYQLKAMVYVEESEFRIGLTDGSSTNETFVVMSSLNQTWEEIDTLFQANTGAGTGLMYFNNWSLDGTVGYIDNWELYDVTEATLTELTVNETPIADFSPAVLTYDYYYEAGTTPTFEVDATKADANAFMMTVNGSVPGSTTLSLEGVNGIELTYTINFMEDGATNTDKLEESVIKVYPTVSASGEFTVETSGSASVVTVYDLSGKVVSQQNAAAATQKVNVNAKGIYILKVECDGKVEVFKVFNN</sequence>
<comment type="caution">
    <text evidence="3">The sequence shown here is derived from an EMBL/GenBank/DDBJ whole genome shotgun (WGS) entry which is preliminary data.</text>
</comment>
<organism evidence="3 4">
    <name type="scientific">Carboxylicivirga linearis</name>
    <dbReference type="NCBI Taxonomy" id="1628157"/>
    <lineage>
        <taxon>Bacteria</taxon>
        <taxon>Pseudomonadati</taxon>
        <taxon>Bacteroidota</taxon>
        <taxon>Bacteroidia</taxon>
        <taxon>Marinilabiliales</taxon>
        <taxon>Marinilabiliaceae</taxon>
        <taxon>Carboxylicivirga</taxon>
    </lineage>
</organism>
<reference evidence="3 4" key="1">
    <citation type="journal article" date="2015" name="Int. J. Syst. Evol. Microbiol.">
        <title>Carboxylicivirga linearis sp. nov., isolated from a sea cucumber culture pond.</title>
        <authorList>
            <person name="Wang F.Q."/>
            <person name="Zhou Y.X."/>
            <person name="Lin X.Z."/>
            <person name="Chen G.J."/>
            <person name="Du Z.J."/>
        </authorList>
    </citation>
    <scope>NUCLEOTIDE SEQUENCE [LARGE SCALE GENOMIC DNA]</scope>
    <source>
        <strain evidence="3 4">FB218</strain>
    </source>
</reference>
<dbReference type="EMBL" id="JAGUCO010000022">
    <property type="protein sequence ID" value="MBS2100403.1"/>
    <property type="molecule type" value="Genomic_DNA"/>
</dbReference>
<keyword evidence="4" id="KW-1185">Reference proteome</keyword>
<keyword evidence="1" id="KW-0732">Signal</keyword>
<feature type="domain" description="Cadherin-like beta-sandwich-like" evidence="2">
    <location>
        <begin position="405"/>
        <end position="481"/>
    </location>
</feature>
<feature type="signal peptide" evidence="1">
    <location>
        <begin position="1"/>
        <end position="27"/>
    </location>
</feature>